<evidence type="ECO:0000313" key="3">
    <source>
        <dbReference type="Proteomes" id="UP000078541"/>
    </source>
</evidence>
<reference evidence="2 3" key="1">
    <citation type="submission" date="2016-03" db="EMBL/GenBank/DDBJ databases">
        <title>Trachymyrmex septentrionalis WGS genome.</title>
        <authorList>
            <person name="Nygaard S."/>
            <person name="Hu H."/>
            <person name="Boomsma J."/>
            <person name="Zhang G."/>
        </authorList>
    </citation>
    <scope>NUCLEOTIDE SEQUENCE [LARGE SCALE GENOMIC DNA]</scope>
    <source>
        <strain evidence="2">Tsep2-gDNA-1</strain>
        <tissue evidence="2">Whole body</tissue>
    </source>
</reference>
<name>A0A195FNV8_9HYME</name>
<dbReference type="Proteomes" id="UP000078541">
    <property type="component" value="Unassembled WGS sequence"/>
</dbReference>
<feature type="compositionally biased region" description="Basic residues" evidence="1">
    <location>
        <begin position="103"/>
        <end position="113"/>
    </location>
</feature>
<proteinExistence type="predicted"/>
<keyword evidence="3" id="KW-1185">Reference proteome</keyword>
<sequence>MVKSMFSERMDIKMEWPRQTKMETRATIHGVNREKEKEKKTHGERKRSYDLRDAKQESGEYFPSTETLPFLARTFFDGFRPFPPFRVAKSRKSLVEEKETDRRRKRRIRKLRRASRDKGEGKKKERDRGLNAERKKQRLGTKVASAGKTSEYGDAGTDIEESRGRYRGREVGGVCKYFSNPHRKPGPPFSRLVFRASLSSGPYSRPLLFVLLVAFFFCFL</sequence>
<feature type="compositionally biased region" description="Basic and acidic residues" evidence="1">
    <location>
        <begin position="93"/>
        <end position="102"/>
    </location>
</feature>
<protein>
    <submittedName>
        <fullName evidence="2">Uncharacterized protein</fullName>
    </submittedName>
</protein>
<dbReference type="EMBL" id="KQ981382">
    <property type="protein sequence ID" value="KYN42240.1"/>
    <property type="molecule type" value="Genomic_DNA"/>
</dbReference>
<accession>A0A195FNV8</accession>
<organism evidence="2 3">
    <name type="scientific">Trachymyrmex septentrionalis</name>
    <dbReference type="NCBI Taxonomy" id="34720"/>
    <lineage>
        <taxon>Eukaryota</taxon>
        <taxon>Metazoa</taxon>
        <taxon>Ecdysozoa</taxon>
        <taxon>Arthropoda</taxon>
        <taxon>Hexapoda</taxon>
        <taxon>Insecta</taxon>
        <taxon>Pterygota</taxon>
        <taxon>Neoptera</taxon>
        <taxon>Endopterygota</taxon>
        <taxon>Hymenoptera</taxon>
        <taxon>Apocrita</taxon>
        <taxon>Aculeata</taxon>
        <taxon>Formicoidea</taxon>
        <taxon>Formicidae</taxon>
        <taxon>Myrmicinae</taxon>
        <taxon>Trachymyrmex</taxon>
    </lineage>
</organism>
<feature type="region of interest" description="Disordered" evidence="1">
    <location>
        <begin position="92"/>
        <end position="159"/>
    </location>
</feature>
<feature type="region of interest" description="Disordered" evidence="1">
    <location>
        <begin position="16"/>
        <end position="60"/>
    </location>
</feature>
<evidence type="ECO:0000313" key="2">
    <source>
        <dbReference type="EMBL" id="KYN42240.1"/>
    </source>
</evidence>
<gene>
    <name evidence="2" type="ORF">ALC56_03378</name>
</gene>
<evidence type="ECO:0000256" key="1">
    <source>
        <dbReference type="SAM" id="MobiDB-lite"/>
    </source>
</evidence>
<feature type="compositionally biased region" description="Basic and acidic residues" evidence="1">
    <location>
        <begin position="114"/>
        <end position="134"/>
    </location>
</feature>
<dbReference type="AlphaFoldDB" id="A0A195FNV8"/>
<feature type="compositionally biased region" description="Basic and acidic residues" evidence="1">
    <location>
        <begin position="16"/>
        <end position="58"/>
    </location>
</feature>